<dbReference type="Gene3D" id="3.30.70.270">
    <property type="match status" value="2"/>
</dbReference>
<evidence type="ECO:0000256" key="1">
    <source>
        <dbReference type="SAM" id="SignalP"/>
    </source>
</evidence>
<feature type="chain" id="PRO_5012872479" evidence="1">
    <location>
        <begin position="20"/>
        <end position="129"/>
    </location>
</feature>
<dbReference type="PANTHER" id="PTHR33064">
    <property type="entry name" value="POL PROTEIN"/>
    <property type="match status" value="1"/>
</dbReference>
<dbReference type="InterPro" id="IPR051320">
    <property type="entry name" value="Viral_Replic_Matur_Polypro"/>
</dbReference>
<comment type="caution">
    <text evidence="3">The sequence shown here is derived from an EMBL/GenBank/DDBJ whole genome shotgun (WGS) entry which is preliminary data.</text>
</comment>
<organism evidence="3 4">
    <name type="scientific">Phytophthora megakarya</name>
    <dbReference type="NCBI Taxonomy" id="4795"/>
    <lineage>
        <taxon>Eukaryota</taxon>
        <taxon>Sar</taxon>
        <taxon>Stramenopiles</taxon>
        <taxon>Oomycota</taxon>
        <taxon>Peronosporomycetes</taxon>
        <taxon>Peronosporales</taxon>
        <taxon>Peronosporaceae</taxon>
        <taxon>Phytophthora</taxon>
    </lineage>
</organism>
<gene>
    <name evidence="3" type="ORF">PHMEG_00010645</name>
</gene>
<reference evidence="4" key="1">
    <citation type="submission" date="2017-03" db="EMBL/GenBank/DDBJ databases">
        <title>Phytopthora megakarya and P. palmivora, two closely related causual agents of cacao black pod achieved similar genome size and gene model numbers by different mechanisms.</title>
        <authorList>
            <person name="Ali S."/>
            <person name="Shao J."/>
            <person name="Larry D.J."/>
            <person name="Kronmiller B."/>
            <person name="Shen D."/>
            <person name="Strem M.D."/>
            <person name="Melnick R.L."/>
            <person name="Guiltinan M.J."/>
            <person name="Tyler B.M."/>
            <person name="Meinhardt L.W."/>
            <person name="Bailey B.A."/>
        </authorList>
    </citation>
    <scope>NUCLEOTIDE SEQUENCE [LARGE SCALE GENOMIC DNA]</scope>
    <source>
        <strain evidence="4">zdho120</strain>
    </source>
</reference>
<evidence type="ECO:0000313" key="4">
    <source>
        <dbReference type="Proteomes" id="UP000198211"/>
    </source>
</evidence>
<feature type="signal peptide" evidence="1">
    <location>
        <begin position="1"/>
        <end position="19"/>
    </location>
</feature>
<name>A0A225WDJ5_9STRA</name>
<protein>
    <submittedName>
        <fullName evidence="3">Retrovirus-related Pol Polyprotein</fullName>
    </submittedName>
</protein>
<dbReference type="Pfam" id="PF00078">
    <property type="entry name" value="RVT_1"/>
    <property type="match status" value="1"/>
</dbReference>
<proteinExistence type="predicted"/>
<evidence type="ECO:0000259" key="2">
    <source>
        <dbReference type="Pfam" id="PF00078"/>
    </source>
</evidence>
<dbReference type="InterPro" id="IPR043128">
    <property type="entry name" value="Rev_trsase/Diguanyl_cyclase"/>
</dbReference>
<dbReference type="Proteomes" id="UP000198211">
    <property type="component" value="Unassembled WGS sequence"/>
</dbReference>
<dbReference type="STRING" id="4795.A0A225WDJ5"/>
<dbReference type="EMBL" id="NBNE01001076">
    <property type="protein sequence ID" value="OWZ15675.1"/>
    <property type="molecule type" value="Genomic_DNA"/>
</dbReference>
<keyword evidence="1" id="KW-0732">Signal</keyword>
<feature type="domain" description="Reverse transcriptase" evidence="2">
    <location>
        <begin position="1"/>
        <end position="68"/>
    </location>
</feature>
<dbReference type="SUPFAM" id="SSF56672">
    <property type="entry name" value="DNA/RNA polymerases"/>
    <property type="match status" value="1"/>
</dbReference>
<evidence type="ECO:0000313" key="3">
    <source>
        <dbReference type="EMBL" id="OWZ15675.1"/>
    </source>
</evidence>
<dbReference type="InterPro" id="IPR043502">
    <property type="entry name" value="DNA/RNA_pol_sf"/>
</dbReference>
<dbReference type="InterPro" id="IPR000477">
    <property type="entry name" value="RT_dom"/>
</dbReference>
<sequence>MNGVLRGLTWSALLIYLDGIVVFTKGGVERHIVELATILERLSNAGLTLKLKKCVFEAEEMECLGHNLSSDGVRPAERLVRAVQEFSRPTNPTEVRRFVYLAGYYRKFIKSFGSLAAPMTRLLKKDVEC</sequence>
<dbReference type="OrthoDB" id="121282at2759"/>
<dbReference type="AlphaFoldDB" id="A0A225WDJ5"/>
<accession>A0A225WDJ5</accession>
<dbReference type="PANTHER" id="PTHR33064:SF37">
    <property type="entry name" value="RIBONUCLEASE H"/>
    <property type="match status" value="1"/>
</dbReference>
<keyword evidence="4" id="KW-1185">Reference proteome</keyword>